<dbReference type="RefSeq" id="WP_211873022.1">
    <property type="nucleotide sequence ID" value="NZ_JAAEDH010000002.1"/>
</dbReference>
<dbReference type="EMBL" id="JAAEDH010000002">
    <property type="protein sequence ID" value="MBR0654224.1"/>
    <property type="molecule type" value="Genomic_DNA"/>
</dbReference>
<comment type="caution">
    <text evidence="1">The sequence shown here is derived from an EMBL/GenBank/DDBJ whole genome shotgun (WGS) entry which is preliminary data.</text>
</comment>
<evidence type="ECO:0000313" key="2">
    <source>
        <dbReference type="Proteomes" id="UP001196068"/>
    </source>
</evidence>
<reference evidence="1" key="1">
    <citation type="submission" date="2020-01" db="EMBL/GenBank/DDBJ databases">
        <authorList>
            <person name="Rat A."/>
        </authorList>
    </citation>
    <scope>NUCLEOTIDE SEQUENCE</scope>
    <source>
        <strain evidence="1">LMG 28251</strain>
    </source>
</reference>
<gene>
    <name evidence="1" type="ORF">GXW79_03925</name>
</gene>
<keyword evidence="2" id="KW-1185">Reference proteome</keyword>
<accession>A0AAF1KHR4</accession>
<dbReference type="Pfam" id="PF19879">
    <property type="entry name" value="DUF6352"/>
    <property type="match status" value="1"/>
</dbReference>
<protein>
    <submittedName>
        <fullName evidence="1">Uncharacterized protein</fullName>
    </submittedName>
</protein>
<name>A0AAF1KHR4_9PROT</name>
<evidence type="ECO:0000313" key="1">
    <source>
        <dbReference type="EMBL" id="MBR0654224.1"/>
    </source>
</evidence>
<dbReference type="AlphaFoldDB" id="A0AAF1KHR4"/>
<reference evidence="1" key="2">
    <citation type="journal article" date="2021" name="Syst. Appl. Microbiol.">
        <title>Roseomonas hellenica sp. nov., isolated from roots of wild-growing Alkanna tinctoria.</title>
        <authorList>
            <person name="Rat A."/>
            <person name="Naranjo H.D."/>
            <person name="Lebbe L."/>
            <person name="Cnockaert M."/>
            <person name="Krigas N."/>
            <person name="Grigoriadou K."/>
            <person name="Maloupa E."/>
            <person name="Willems A."/>
        </authorList>
    </citation>
    <scope>NUCLEOTIDE SEQUENCE</scope>
    <source>
        <strain evidence="1">LMG 28251</strain>
    </source>
</reference>
<sequence>MIDFWLACGHHLCDQAPDGRIIATPDLWRAFLARPELVPPDEACPAERALYAILREEPLRAADPSRLADPDAQENWRHFLAFRDRVAAHPTLEAAWIALYREGVAGIPPIFLQMLTQLVTRAALDNTTDAFTIRAAELFFRPQRVAITAGAMLLADEETVAARSADAGFGALGRLIVEAGGTPREVELDVLSEENAAAYAERSDAHDFALDIAENRPGQHGLARALEIFIAHVFSEAVTITPIPTIRDWTWHIGLDAEATAIANDLYRGKPVKQARLARILWLGAMEFSDRSRVLPRVAGQKVTLAFAMDAANVLRTKPQNLVTGLPLIAKEDAA</sequence>
<dbReference type="Proteomes" id="UP001196068">
    <property type="component" value="Unassembled WGS sequence"/>
</dbReference>
<proteinExistence type="predicted"/>
<dbReference type="InterPro" id="IPR045932">
    <property type="entry name" value="DUF6352"/>
</dbReference>
<organism evidence="1 2">
    <name type="scientific">Plastoroseomonas arctica</name>
    <dbReference type="NCBI Taxonomy" id="1509237"/>
    <lineage>
        <taxon>Bacteria</taxon>
        <taxon>Pseudomonadati</taxon>
        <taxon>Pseudomonadota</taxon>
        <taxon>Alphaproteobacteria</taxon>
        <taxon>Acetobacterales</taxon>
        <taxon>Acetobacteraceae</taxon>
        <taxon>Plastoroseomonas</taxon>
    </lineage>
</organism>